<dbReference type="PROSITE" id="PS50305">
    <property type="entry name" value="SIRTUIN"/>
    <property type="match status" value="1"/>
</dbReference>
<sequence length="256" mass="28010">MKIPGDLLDTIVNSKNVAALTGAGVSAESGVPTFRGEEGLWRNFRAEGFTTPEELATPEAFRRDPKLVWEWYDWRRTLIAPLKPNPGHLSLAKFEKRLKKKEEGRFTLVTQNVDGLHRLAGSADPVEMHGNIWFTRCVDEGTVRENRDAPLPQLPPLCPDCGAMVRPHIVWFGESLEPSVLERAYKAAQEAEVFFIIGTSAVVQPSASLAGIAKDAGAMVVEINLESTPVTSLVDLSLKGPSGVILPELLKMIESA</sequence>
<evidence type="ECO:0000256" key="2">
    <source>
        <dbReference type="ARBA" id="ARBA00023027"/>
    </source>
</evidence>
<dbReference type="Gene3D" id="3.40.50.1220">
    <property type="entry name" value="TPP-binding domain"/>
    <property type="match status" value="1"/>
</dbReference>
<dbReference type="GO" id="GO:0036054">
    <property type="term" value="F:protein-malonyllysine demalonylase activity"/>
    <property type="evidence" value="ECO:0007669"/>
    <property type="project" value="InterPro"/>
</dbReference>
<dbReference type="NCBIfam" id="NF001753">
    <property type="entry name" value="PRK00481.1-3"/>
    <property type="match status" value="1"/>
</dbReference>
<dbReference type="SUPFAM" id="SSF52467">
    <property type="entry name" value="DHS-like NAD/FAD-binding domain"/>
    <property type="match status" value="1"/>
</dbReference>
<keyword evidence="1" id="KW-0808">Transferase</keyword>
<evidence type="ECO:0000259" key="3">
    <source>
        <dbReference type="PROSITE" id="PS50305"/>
    </source>
</evidence>
<dbReference type="InterPro" id="IPR050134">
    <property type="entry name" value="NAD-dep_sirtuin_deacylases"/>
</dbReference>
<protein>
    <submittedName>
        <fullName evidence="4">NAD-dependent protein deacetylase of SIR2 family</fullName>
    </submittedName>
</protein>
<feature type="domain" description="Deacetylase sirtuin-type" evidence="3">
    <location>
        <begin position="1"/>
        <end position="256"/>
    </location>
</feature>
<evidence type="ECO:0000256" key="1">
    <source>
        <dbReference type="ARBA" id="ARBA00022679"/>
    </source>
</evidence>
<dbReference type="PANTHER" id="PTHR11085:SF4">
    <property type="entry name" value="NAD-DEPENDENT PROTEIN DEACYLASE"/>
    <property type="match status" value="1"/>
</dbReference>
<dbReference type="InterPro" id="IPR027546">
    <property type="entry name" value="Sirtuin_class_III"/>
</dbReference>
<dbReference type="CDD" id="cd01412">
    <property type="entry name" value="SIRT5_Af1_CobB"/>
    <property type="match status" value="1"/>
</dbReference>
<accession>A0A3B1CDA8</accession>
<dbReference type="GO" id="GO:0036055">
    <property type="term" value="F:protein-succinyllysine desuccinylase activity"/>
    <property type="evidence" value="ECO:0007669"/>
    <property type="project" value="InterPro"/>
</dbReference>
<gene>
    <name evidence="4" type="ORF">MNBD_NITROSPINAE03-1220</name>
</gene>
<dbReference type="PANTHER" id="PTHR11085">
    <property type="entry name" value="NAD-DEPENDENT PROTEIN DEACYLASE SIRTUIN-5, MITOCHONDRIAL-RELATED"/>
    <property type="match status" value="1"/>
</dbReference>
<dbReference type="InterPro" id="IPR003000">
    <property type="entry name" value="Sirtuin"/>
</dbReference>
<organism evidence="4">
    <name type="scientific">hydrothermal vent metagenome</name>
    <dbReference type="NCBI Taxonomy" id="652676"/>
    <lineage>
        <taxon>unclassified sequences</taxon>
        <taxon>metagenomes</taxon>
        <taxon>ecological metagenomes</taxon>
    </lineage>
</organism>
<dbReference type="GO" id="GO:0070403">
    <property type="term" value="F:NAD+ binding"/>
    <property type="evidence" value="ECO:0007669"/>
    <property type="project" value="InterPro"/>
</dbReference>
<evidence type="ECO:0000313" key="4">
    <source>
        <dbReference type="EMBL" id="VAX20700.1"/>
    </source>
</evidence>
<proteinExistence type="inferred from homology"/>
<dbReference type="Pfam" id="PF02146">
    <property type="entry name" value="SIR2"/>
    <property type="match status" value="1"/>
</dbReference>
<name>A0A3B1CDA8_9ZZZZ</name>
<reference evidence="4" key="1">
    <citation type="submission" date="2018-06" db="EMBL/GenBank/DDBJ databases">
        <authorList>
            <person name="Zhirakovskaya E."/>
        </authorList>
    </citation>
    <scope>NUCLEOTIDE SEQUENCE</scope>
</reference>
<dbReference type="GO" id="GO:0017136">
    <property type="term" value="F:histone deacetylase activity, NAD-dependent"/>
    <property type="evidence" value="ECO:0007669"/>
    <property type="project" value="TreeGrafter"/>
</dbReference>
<keyword evidence="2" id="KW-0520">NAD</keyword>
<dbReference type="InterPro" id="IPR029035">
    <property type="entry name" value="DHS-like_NAD/FAD-binding_dom"/>
</dbReference>
<dbReference type="InterPro" id="IPR026590">
    <property type="entry name" value="Ssirtuin_cat_dom"/>
</dbReference>
<dbReference type="HAMAP" id="MF_01121">
    <property type="entry name" value="Sirtuin_ClassIII"/>
    <property type="match status" value="1"/>
</dbReference>
<dbReference type="Gene3D" id="3.30.1600.10">
    <property type="entry name" value="SIR2/SIRT2 'Small Domain"/>
    <property type="match status" value="1"/>
</dbReference>
<dbReference type="EMBL" id="UOGB01000186">
    <property type="protein sequence ID" value="VAX20700.1"/>
    <property type="molecule type" value="Genomic_DNA"/>
</dbReference>
<dbReference type="InterPro" id="IPR026591">
    <property type="entry name" value="Sirtuin_cat_small_dom_sf"/>
</dbReference>
<dbReference type="AlphaFoldDB" id="A0A3B1CDA8"/>